<accession>A9BCS2</accession>
<dbReference type="HOGENOM" id="CLU_1033903_0_0_3"/>
<dbReference type="OrthoDB" id="539120at2"/>
<protein>
    <recommendedName>
        <fullName evidence="3">N-acetylmuramoyl-L-alanine amidase</fullName>
    </recommendedName>
</protein>
<reference evidence="1 2" key="1">
    <citation type="journal article" date="2007" name="PLoS Genet.">
        <title>Patterns and implications of gene gain and loss in the evolution of Prochlorococcus.</title>
        <authorList>
            <person name="Kettler G.C."/>
            <person name="Martiny A.C."/>
            <person name="Huang K."/>
            <person name="Zucker J."/>
            <person name="Coleman M.L."/>
            <person name="Rodrigue S."/>
            <person name="Chen F."/>
            <person name="Lapidus A."/>
            <person name="Ferriera S."/>
            <person name="Johnson J."/>
            <person name="Steglich C."/>
            <person name="Church G.M."/>
            <person name="Richardson P."/>
            <person name="Chisholm S.W."/>
        </authorList>
    </citation>
    <scope>NUCLEOTIDE SEQUENCE [LARGE SCALE GENOMIC DNA]</scope>
    <source>
        <strain evidence="2">MIT 9211</strain>
    </source>
</reference>
<proteinExistence type="predicted"/>
<dbReference type="RefSeq" id="WP_012196254.1">
    <property type="nucleotide sequence ID" value="NC_009976.1"/>
</dbReference>
<dbReference type="EMBL" id="CP000878">
    <property type="protein sequence ID" value="ABX09634.1"/>
    <property type="molecule type" value="Genomic_DNA"/>
</dbReference>
<dbReference type="AlphaFoldDB" id="A9BCS2"/>
<evidence type="ECO:0000313" key="1">
    <source>
        <dbReference type="EMBL" id="ABX09634.1"/>
    </source>
</evidence>
<dbReference type="eggNOG" id="ENOG5033TN5">
    <property type="taxonomic scope" value="Bacteria"/>
</dbReference>
<name>A9BCS2_PROM4</name>
<organism evidence="1 2">
    <name type="scientific">Prochlorococcus marinus (strain MIT 9211)</name>
    <dbReference type="NCBI Taxonomy" id="93059"/>
    <lineage>
        <taxon>Bacteria</taxon>
        <taxon>Bacillati</taxon>
        <taxon>Cyanobacteriota</taxon>
        <taxon>Cyanophyceae</taxon>
        <taxon>Synechococcales</taxon>
        <taxon>Prochlorococcaceae</taxon>
        <taxon>Prochlorococcus</taxon>
    </lineage>
</organism>
<evidence type="ECO:0000313" key="2">
    <source>
        <dbReference type="Proteomes" id="UP000000788"/>
    </source>
</evidence>
<evidence type="ECO:0008006" key="3">
    <source>
        <dbReference type="Google" id="ProtNLM"/>
    </source>
</evidence>
<dbReference type="KEGG" id="pmj:P9211_17031"/>
<gene>
    <name evidence="1" type="ordered locus">P9211_17031</name>
</gene>
<sequence>MNLKNSFWLVFFAVLLLTGPRFGGVSTFLASQTSNLNLGQKFPKKSRWFGNQVVPSSVPILILAGHADSQGIDGSGTAGEAVALKGFSPMEVGISDELFWNLKLSHAIVKIGKKKGLNISFYQPKRRTILDGNNATTNWSVGARHAQNGGYSLEIHFDSYGEYGFGSGLIPPLTTNINNIDESLARTFGRYPLFFRGGLGGPRRQIRLLEIGKLEGGLENSLRNIDTREKTIRAIAIRIVNALIVGINQKDSFNPQLLTDDIFLPKSYR</sequence>
<dbReference type="Proteomes" id="UP000000788">
    <property type="component" value="Chromosome"/>
</dbReference>
<dbReference type="STRING" id="93059.P9211_17031"/>
<keyword evidence="2" id="KW-1185">Reference proteome</keyword>